<dbReference type="InterPro" id="IPR027417">
    <property type="entry name" value="P-loop_NTPase"/>
</dbReference>
<dbReference type="InterPro" id="IPR001752">
    <property type="entry name" value="Kinesin_motor_dom"/>
</dbReference>
<comment type="caution">
    <text evidence="5">The sequence shown here is derived from an EMBL/GenBank/DDBJ whole genome shotgun (WGS) entry which is preliminary data.</text>
</comment>
<comment type="similarity">
    <text evidence="2">Belongs to the TRAFAC class myosin-kinesin ATPase superfamily. Kinesin family.</text>
</comment>
<dbReference type="PRINTS" id="PR00380">
    <property type="entry name" value="KINESINHEAVY"/>
</dbReference>
<dbReference type="GO" id="GO:0007018">
    <property type="term" value="P:microtubule-based movement"/>
    <property type="evidence" value="ECO:0007669"/>
    <property type="project" value="InterPro"/>
</dbReference>
<dbReference type="AlphaFoldDB" id="A0A498II48"/>
<dbReference type="Gene3D" id="3.20.20.60">
    <property type="entry name" value="Phosphoenolpyruvate-binding domains"/>
    <property type="match status" value="1"/>
</dbReference>
<reference evidence="5 6" key="1">
    <citation type="submission" date="2018-10" db="EMBL/GenBank/DDBJ databases">
        <title>A high-quality apple genome assembly.</title>
        <authorList>
            <person name="Hu J."/>
        </authorList>
    </citation>
    <scope>NUCLEOTIDE SEQUENCE [LARGE SCALE GENOMIC DNA]</scope>
    <source>
        <strain evidence="6">cv. HFTH1</strain>
        <tissue evidence="5">Young leaf</tissue>
    </source>
</reference>
<evidence type="ECO:0000256" key="2">
    <source>
        <dbReference type="PROSITE-ProRule" id="PRU00283"/>
    </source>
</evidence>
<dbReference type="InterPro" id="IPR036961">
    <property type="entry name" value="Kinesin_motor_dom_sf"/>
</dbReference>
<dbReference type="GO" id="GO:0003777">
    <property type="term" value="F:microtubule motor activity"/>
    <property type="evidence" value="ECO:0007669"/>
    <property type="project" value="InterPro"/>
</dbReference>
<dbReference type="PANTHER" id="PTHR47972">
    <property type="entry name" value="KINESIN-LIKE PROTEIN KLP-3"/>
    <property type="match status" value="1"/>
</dbReference>
<dbReference type="Gene3D" id="3.40.850.10">
    <property type="entry name" value="Kinesin motor domain"/>
    <property type="match status" value="1"/>
</dbReference>
<dbReference type="GO" id="GO:0015630">
    <property type="term" value="C:microtubule cytoskeleton"/>
    <property type="evidence" value="ECO:0007669"/>
    <property type="project" value="TreeGrafter"/>
</dbReference>
<dbReference type="PANTHER" id="PTHR47972:SF4">
    <property type="entry name" value="KINESIN-LIKE PROTEIN KIN-14L"/>
    <property type="match status" value="1"/>
</dbReference>
<evidence type="ECO:0000256" key="1">
    <source>
        <dbReference type="ARBA" id="ARBA00023175"/>
    </source>
</evidence>
<evidence type="ECO:0000313" key="6">
    <source>
        <dbReference type="Proteomes" id="UP000290289"/>
    </source>
</evidence>
<dbReference type="Pfam" id="PF00225">
    <property type="entry name" value="Kinesin"/>
    <property type="match status" value="1"/>
</dbReference>
<gene>
    <name evidence="5" type="ORF">DVH24_036156</name>
</gene>
<feature type="transmembrane region" description="Helical" evidence="3">
    <location>
        <begin position="422"/>
        <end position="443"/>
    </location>
</feature>
<sequence length="857" mass="96846">MDGKIQNTTQSRELYHEAKKRVKGDGTAIVSPYLATNYSLLMRQKPHRGHSINREAEISRNFRPRSISATFHQYATSGPQVGDELSQYQNVEFNHVVKAIENVGVRWTALPTASILFHDFDEKSKRQGECTMGTYFEFILSLKDYREINFGSLTVDLHADFSISFTSNLDFRPVWDPGDLLAQAVKLMLYLQCKEGKHMDNLFNVQRLLHLLAVSRNIRGALLYEIEQYKKKALVEQLGCLAIQLQCSDFNLETNNEENWSKEHNGANITVAMFLIERMQELRVDKMGFEVKKVAPDTPKGLGCIARDDEVLVQFQWLDHRLKLVKRNYKLTTRYTLDWCDIEFRISECADLIAMSVVNSAETVKQLKNHLFTKSTKSIKVFAKVADVSEVVQQYAFNIVRSISIVESLFDAFGQQWFSVELIYALCCLLILILGIVGMHYVVNLVGGSKEPIKSMAAIESIALVLAYFTNKRIITLMLYDDGRIGYGREHCKMLLEKKGVVDVNGCCSGAIYLEDSEMIDGKHLSITTNSQVISLSIVSSRRPVILADETYATKTDALEAVMHAPVHFQGSPTFVCNRYQLIILVVMYTADENLESITDTETELQSMEFLDRFVKWCKNIKITDILEEGARKANVGIAYLNFHDSGIIVLLKFNLGLSFLNMLGMLSTAALGYHKVVNENQKIYNMVQILTEDLHTAQLKRSSRTGDNGWNISDATMHSVKCTTDAFKLMKFGERNCMVSSSAFSNCNSRSYSVLIVHVKGNYTFGGTLRNCLHLVDLTGSVKVENSGVTGDKRKAQYINKSLPCFGDVNTALAQKNSHTPHENRKFTLMLEDSVAARFKQVFQSFNLEDKVVLKG</sequence>
<evidence type="ECO:0000313" key="5">
    <source>
        <dbReference type="EMBL" id="RXH81815.1"/>
    </source>
</evidence>
<feature type="domain" description="Kinesin motor" evidence="4">
    <location>
        <begin position="712"/>
        <end position="857"/>
    </location>
</feature>
<dbReference type="InterPro" id="IPR015806">
    <property type="entry name" value="Pyrv_Knase_insert_dom_sf"/>
</dbReference>
<dbReference type="SMART" id="SM00129">
    <property type="entry name" value="KISc"/>
    <property type="match status" value="1"/>
</dbReference>
<dbReference type="SUPFAM" id="SSF52540">
    <property type="entry name" value="P-loop containing nucleoside triphosphate hydrolases"/>
    <property type="match status" value="1"/>
</dbReference>
<name>A0A498II48_MALDO</name>
<dbReference type="GO" id="GO:0004743">
    <property type="term" value="F:pyruvate kinase activity"/>
    <property type="evidence" value="ECO:0007669"/>
    <property type="project" value="InterPro"/>
</dbReference>
<dbReference type="STRING" id="3750.A0A498II48"/>
<keyword evidence="3" id="KW-0472">Membrane</keyword>
<protein>
    <recommendedName>
        <fullName evidence="4">Kinesin motor domain-containing protein</fullName>
    </recommendedName>
</protein>
<dbReference type="GO" id="GO:0005524">
    <property type="term" value="F:ATP binding"/>
    <property type="evidence" value="ECO:0007669"/>
    <property type="project" value="InterPro"/>
</dbReference>
<comment type="caution">
    <text evidence="2">Lacks conserved residue(s) required for the propagation of feature annotation.</text>
</comment>
<keyword evidence="3" id="KW-1133">Transmembrane helix</keyword>
<dbReference type="GO" id="GO:0008017">
    <property type="term" value="F:microtubule binding"/>
    <property type="evidence" value="ECO:0007669"/>
    <property type="project" value="InterPro"/>
</dbReference>
<feature type="transmembrane region" description="Helical" evidence="3">
    <location>
        <begin position="455"/>
        <end position="471"/>
    </location>
</feature>
<dbReference type="Proteomes" id="UP000290289">
    <property type="component" value="Chromosome 12"/>
</dbReference>
<keyword evidence="6" id="KW-1185">Reference proteome</keyword>
<evidence type="ECO:0000259" key="4">
    <source>
        <dbReference type="PROSITE" id="PS50067"/>
    </source>
</evidence>
<keyword evidence="1" id="KW-0505">Motor protein</keyword>
<dbReference type="Gene3D" id="2.40.33.10">
    <property type="entry name" value="PK beta-barrel domain-like"/>
    <property type="match status" value="1"/>
</dbReference>
<evidence type="ECO:0000256" key="3">
    <source>
        <dbReference type="SAM" id="Phobius"/>
    </source>
</evidence>
<organism evidence="5 6">
    <name type="scientific">Malus domestica</name>
    <name type="common">Apple</name>
    <name type="synonym">Pyrus malus</name>
    <dbReference type="NCBI Taxonomy" id="3750"/>
    <lineage>
        <taxon>Eukaryota</taxon>
        <taxon>Viridiplantae</taxon>
        <taxon>Streptophyta</taxon>
        <taxon>Embryophyta</taxon>
        <taxon>Tracheophyta</taxon>
        <taxon>Spermatophyta</taxon>
        <taxon>Magnoliopsida</taxon>
        <taxon>eudicotyledons</taxon>
        <taxon>Gunneridae</taxon>
        <taxon>Pentapetalae</taxon>
        <taxon>rosids</taxon>
        <taxon>fabids</taxon>
        <taxon>Rosales</taxon>
        <taxon>Rosaceae</taxon>
        <taxon>Amygdaloideae</taxon>
        <taxon>Maleae</taxon>
        <taxon>Malus</taxon>
    </lineage>
</organism>
<dbReference type="EMBL" id="RDQH01000338">
    <property type="protein sequence ID" value="RXH81815.1"/>
    <property type="molecule type" value="Genomic_DNA"/>
</dbReference>
<accession>A0A498II48</accession>
<proteinExistence type="inferred from homology"/>
<dbReference type="PROSITE" id="PS50067">
    <property type="entry name" value="KINESIN_MOTOR_2"/>
    <property type="match status" value="1"/>
</dbReference>
<dbReference type="InterPro" id="IPR027640">
    <property type="entry name" value="Kinesin-like_fam"/>
</dbReference>
<keyword evidence="3" id="KW-0812">Transmembrane</keyword>
<dbReference type="InterPro" id="IPR040442">
    <property type="entry name" value="Pyrv_kinase-like_dom_sf"/>
</dbReference>